<reference evidence="3 4" key="1">
    <citation type="journal article" date="2023" name="Nucleic Acids Res.">
        <title>The hologenome of Daphnia magna reveals possible DNA methylation and microbiome-mediated evolution of the host genome.</title>
        <authorList>
            <person name="Chaturvedi A."/>
            <person name="Li X."/>
            <person name="Dhandapani V."/>
            <person name="Marshall H."/>
            <person name="Kissane S."/>
            <person name="Cuenca-Cambronero M."/>
            <person name="Asole G."/>
            <person name="Calvet F."/>
            <person name="Ruiz-Romero M."/>
            <person name="Marangio P."/>
            <person name="Guigo R."/>
            <person name="Rago D."/>
            <person name="Mirbahai L."/>
            <person name="Eastwood N."/>
            <person name="Colbourne J.K."/>
            <person name="Zhou J."/>
            <person name="Mallon E."/>
            <person name="Orsini L."/>
        </authorList>
    </citation>
    <scope>NUCLEOTIDE SEQUENCE [LARGE SCALE GENOMIC DNA]</scope>
    <source>
        <strain evidence="3">LRV0_1</strain>
    </source>
</reference>
<protein>
    <submittedName>
        <fullName evidence="3">Uncharacterized protein</fullName>
    </submittedName>
</protein>
<name>A0ABQ9ZMM3_9CRUS</name>
<evidence type="ECO:0000313" key="3">
    <source>
        <dbReference type="EMBL" id="KAK4014177.1"/>
    </source>
</evidence>
<sequence length="104" mass="11252">MFDLLLYSVVLLLQNAKEDGGGGVGGREGGKPSGVEEEDPSERLLDAIVSRYAEAGKLHQQPTPDDEGIDEKKNIFSTVIAVVCLDFFCRGNQVASSSITIYQF</sequence>
<feature type="region of interest" description="Disordered" evidence="1">
    <location>
        <begin position="17"/>
        <end position="40"/>
    </location>
</feature>
<comment type="caution">
    <text evidence="3">The sequence shown here is derived from an EMBL/GenBank/DDBJ whole genome shotgun (WGS) entry which is preliminary data.</text>
</comment>
<keyword evidence="4" id="KW-1185">Reference proteome</keyword>
<evidence type="ECO:0000313" key="4">
    <source>
        <dbReference type="Proteomes" id="UP001234178"/>
    </source>
</evidence>
<evidence type="ECO:0000256" key="1">
    <source>
        <dbReference type="SAM" id="MobiDB-lite"/>
    </source>
</evidence>
<dbReference type="EMBL" id="JAOYFB010000004">
    <property type="protein sequence ID" value="KAK4014177.1"/>
    <property type="molecule type" value="Genomic_DNA"/>
</dbReference>
<evidence type="ECO:0000256" key="2">
    <source>
        <dbReference type="SAM" id="SignalP"/>
    </source>
</evidence>
<keyword evidence="2" id="KW-0732">Signal</keyword>
<feature type="signal peptide" evidence="2">
    <location>
        <begin position="1"/>
        <end position="18"/>
    </location>
</feature>
<organism evidence="3 4">
    <name type="scientific">Daphnia magna</name>
    <dbReference type="NCBI Taxonomy" id="35525"/>
    <lineage>
        <taxon>Eukaryota</taxon>
        <taxon>Metazoa</taxon>
        <taxon>Ecdysozoa</taxon>
        <taxon>Arthropoda</taxon>
        <taxon>Crustacea</taxon>
        <taxon>Branchiopoda</taxon>
        <taxon>Diplostraca</taxon>
        <taxon>Cladocera</taxon>
        <taxon>Anomopoda</taxon>
        <taxon>Daphniidae</taxon>
        <taxon>Daphnia</taxon>
    </lineage>
</organism>
<proteinExistence type="predicted"/>
<feature type="chain" id="PRO_5047402802" evidence="2">
    <location>
        <begin position="19"/>
        <end position="104"/>
    </location>
</feature>
<dbReference type="Proteomes" id="UP001234178">
    <property type="component" value="Unassembled WGS sequence"/>
</dbReference>
<accession>A0ABQ9ZMM3</accession>
<gene>
    <name evidence="3" type="ORF">OUZ56_026711</name>
</gene>